<dbReference type="InterPro" id="IPR050375">
    <property type="entry name" value="MFS_TsgA-like"/>
</dbReference>
<keyword evidence="3" id="KW-0812">Transmembrane</keyword>
<name>A0A645H5S5_9ZZZZ</name>
<comment type="caution">
    <text evidence="4">The sequence shown here is derived from an EMBL/GenBank/DDBJ whole genome shotgun (WGS) entry which is preliminary data.</text>
</comment>
<protein>
    <recommendedName>
        <fullName evidence="5">L-fucose-proton symporter</fullName>
    </recommendedName>
</protein>
<dbReference type="GO" id="GO:0005886">
    <property type="term" value="C:plasma membrane"/>
    <property type="evidence" value="ECO:0007669"/>
    <property type="project" value="UniProtKB-SubCell"/>
</dbReference>
<dbReference type="InterPro" id="IPR036259">
    <property type="entry name" value="MFS_trans_sf"/>
</dbReference>
<keyword evidence="3" id="KW-1133">Transmembrane helix</keyword>
<dbReference type="AlphaFoldDB" id="A0A645H5S5"/>
<evidence type="ECO:0008006" key="5">
    <source>
        <dbReference type="Google" id="ProtNLM"/>
    </source>
</evidence>
<evidence type="ECO:0000256" key="1">
    <source>
        <dbReference type="ARBA" id="ARBA00004429"/>
    </source>
</evidence>
<accession>A0A645H5S5</accession>
<gene>
    <name evidence="4" type="ORF">SDC9_179098</name>
</gene>
<evidence type="ECO:0000256" key="3">
    <source>
        <dbReference type="SAM" id="Phobius"/>
    </source>
</evidence>
<organism evidence="4">
    <name type="scientific">bioreactor metagenome</name>
    <dbReference type="NCBI Taxonomy" id="1076179"/>
    <lineage>
        <taxon>unclassified sequences</taxon>
        <taxon>metagenomes</taxon>
        <taxon>ecological metagenomes</taxon>
    </lineage>
</organism>
<feature type="transmembrane region" description="Helical" evidence="3">
    <location>
        <begin position="86"/>
        <end position="108"/>
    </location>
</feature>
<feature type="transmembrane region" description="Helical" evidence="3">
    <location>
        <begin position="53"/>
        <end position="74"/>
    </location>
</feature>
<sequence length="181" mass="20036">MIALSTSIQYAQTMGGSLAGSAQNIPSYTMFLTFIGYFIGIALIPKYLKQRNALLICASINLILSTMLIITSGTVKFLGITSDISLWYLVMMGLPNALLYAGIWPLAINKLGKHTNLGSAFLVMALSGSAFMPMIYHALVEAQAILTPFEAMKQAYWILIPCFAYIVWYAARGYRIRSWKK</sequence>
<feature type="transmembrane region" description="Helical" evidence="3">
    <location>
        <begin position="120"/>
        <end position="139"/>
    </location>
</feature>
<dbReference type="Gene3D" id="1.20.1250.20">
    <property type="entry name" value="MFS general substrate transporter like domains"/>
    <property type="match status" value="1"/>
</dbReference>
<evidence type="ECO:0000313" key="4">
    <source>
        <dbReference type="EMBL" id="MPN31624.1"/>
    </source>
</evidence>
<keyword evidence="3" id="KW-0472">Membrane</keyword>
<reference evidence="4" key="1">
    <citation type="submission" date="2019-08" db="EMBL/GenBank/DDBJ databases">
        <authorList>
            <person name="Kucharzyk K."/>
            <person name="Murdoch R.W."/>
            <person name="Higgins S."/>
            <person name="Loffler F."/>
        </authorList>
    </citation>
    <scope>NUCLEOTIDE SEQUENCE</scope>
</reference>
<feature type="transmembrane region" description="Helical" evidence="3">
    <location>
        <begin position="25"/>
        <end position="44"/>
    </location>
</feature>
<dbReference type="PANTHER" id="PTHR43702">
    <property type="entry name" value="L-FUCOSE-PROTON SYMPORTER"/>
    <property type="match status" value="1"/>
</dbReference>
<comment type="subcellular location">
    <subcellularLocation>
        <location evidence="1">Cell inner membrane</location>
        <topology evidence="1">Multi-pass membrane protein</topology>
    </subcellularLocation>
</comment>
<evidence type="ECO:0000256" key="2">
    <source>
        <dbReference type="ARBA" id="ARBA00022475"/>
    </source>
</evidence>
<feature type="transmembrane region" description="Helical" evidence="3">
    <location>
        <begin position="154"/>
        <end position="171"/>
    </location>
</feature>
<proteinExistence type="predicted"/>
<dbReference type="EMBL" id="VSSQ01083220">
    <property type="protein sequence ID" value="MPN31624.1"/>
    <property type="molecule type" value="Genomic_DNA"/>
</dbReference>
<keyword evidence="2" id="KW-1003">Cell membrane</keyword>
<dbReference type="PANTHER" id="PTHR43702:SF12">
    <property type="entry name" value="N-ACETYL GLUCOSAMINE TRANSPORTER NAGP"/>
    <property type="match status" value="1"/>
</dbReference>